<sequence>MNIDIDGDNINLEESQEDLQRMKNLYYNNDIDADKIDLDKYSEDLYKFYFFLTKRHYPDEIFQVEGISESELREITEESIKNNKKDIYYAFKVIKTLQNAARILEEEAYTPEMRNYFAVTYRYLYECFSFDSANEIDEKEYELFKYNFKEFNDSHEGIYF</sequence>
<organism evidence="1 2">
    <name type="scientific">Sulfurimonas gotlandica (strain DSM 19862 / JCM 16533 / GD1)</name>
    <dbReference type="NCBI Taxonomy" id="929558"/>
    <lineage>
        <taxon>Bacteria</taxon>
        <taxon>Pseudomonadati</taxon>
        <taxon>Campylobacterota</taxon>
        <taxon>Epsilonproteobacteria</taxon>
        <taxon>Campylobacterales</taxon>
        <taxon>Sulfurimonadaceae</taxon>
        <taxon>Sulfurimonas</taxon>
    </lineage>
</organism>
<dbReference type="RefSeq" id="WP_008335433.1">
    <property type="nucleotide sequence ID" value="NZ_AFRZ01000001.1"/>
</dbReference>
<gene>
    <name evidence="1" type="ORF">SMGD1_2006</name>
</gene>
<dbReference type="EMBL" id="AFRZ01000001">
    <property type="protein sequence ID" value="EHP30529.1"/>
    <property type="molecule type" value="Genomic_DNA"/>
</dbReference>
<keyword evidence="2" id="KW-1185">Reference proteome</keyword>
<evidence type="ECO:0000313" key="2">
    <source>
        <dbReference type="Proteomes" id="UP000006431"/>
    </source>
</evidence>
<dbReference type="PATRIC" id="fig|929558.5.peg.1997"/>
<dbReference type="HOGENOM" id="CLU_1651270_0_0_7"/>
<comment type="caution">
    <text evidence="1">The sequence shown here is derived from an EMBL/GenBank/DDBJ whole genome shotgun (WGS) entry which is preliminary data.</text>
</comment>
<dbReference type="AlphaFoldDB" id="B6BJ14"/>
<reference evidence="1 2" key="1">
    <citation type="journal article" date="2012" name="Proc. Natl. Acad. Sci. U.S.A.">
        <title>Genome and physiology of a model Epsilonproteobacterium responsible for sulfide detoxification in marine oxygen depletion zones.</title>
        <authorList>
            <person name="Grote J."/>
            <person name="Schott T."/>
            <person name="Bruckner C.G."/>
            <person name="Glockner F.O."/>
            <person name="Jost G."/>
            <person name="Teeling H."/>
            <person name="Labrenz M."/>
            <person name="Jurgens K."/>
        </authorList>
    </citation>
    <scope>NUCLEOTIDE SEQUENCE [LARGE SCALE GENOMIC DNA]</scope>
    <source>
        <strain evidence="1 2">GD1</strain>
    </source>
</reference>
<evidence type="ECO:0000313" key="1">
    <source>
        <dbReference type="EMBL" id="EHP30529.1"/>
    </source>
</evidence>
<accession>H1FWV3</accession>
<protein>
    <submittedName>
        <fullName evidence="1">Uncharacterized protein</fullName>
    </submittedName>
</protein>
<dbReference type="Proteomes" id="UP000006431">
    <property type="component" value="Unassembled WGS sequence"/>
</dbReference>
<accession>B6BJ14</accession>
<proteinExistence type="predicted"/>
<name>B6BJ14_SULGG</name>